<keyword evidence="3" id="KW-1185">Reference proteome</keyword>
<dbReference type="Proteomes" id="UP000772434">
    <property type="component" value="Unassembled WGS sequence"/>
</dbReference>
<sequence length="295" mass="32784">MSLSEYPALLTNISSSASGPHGEISGPLIFQIPPALPPPPPPHLNHNLSPFGTSFHPHGLSFEPVQRRICEVSMVDVWEAPSPLAAKTLACRWQYFLSATAENEVISTAKHEQYSSEILQGPSRVTLVQQPTNRCRPISAADGRGYVYILDEGATPSGNRIIKVGMAKNFVRRYSQHQRMCPKRNQEVVRKKKVRFRRREEKLCEDRPRAVCALYDAINGPAVIRGFRGVDCISRESGKLEVRVTGGSDSLSPVCEPKGWLVLSISWMLSDCNCGDRRRILSHTGITAQRIKKAD</sequence>
<dbReference type="InterPro" id="IPR018306">
    <property type="entry name" value="Phage_T5_Orf172_DNA-bd"/>
</dbReference>
<organism evidence="2 3">
    <name type="scientific">Rhodocollybia butyracea</name>
    <dbReference type="NCBI Taxonomy" id="206335"/>
    <lineage>
        <taxon>Eukaryota</taxon>
        <taxon>Fungi</taxon>
        <taxon>Dikarya</taxon>
        <taxon>Basidiomycota</taxon>
        <taxon>Agaricomycotina</taxon>
        <taxon>Agaricomycetes</taxon>
        <taxon>Agaricomycetidae</taxon>
        <taxon>Agaricales</taxon>
        <taxon>Marasmiineae</taxon>
        <taxon>Omphalotaceae</taxon>
        <taxon>Rhodocollybia</taxon>
    </lineage>
</organism>
<evidence type="ECO:0000259" key="1">
    <source>
        <dbReference type="Pfam" id="PF10544"/>
    </source>
</evidence>
<evidence type="ECO:0000313" key="3">
    <source>
        <dbReference type="Proteomes" id="UP000772434"/>
    </source>
</evidence>
<name>A0A9P5Q1C0_9AGAR</name>
<dbReference type="Pfam" id="PF10544">
    <property type="entry name" value="T5orf172"/>
    <property type="match status" value="1"/>
</dbReference>
<accession>A0A9P5Q1C0</accession>
<dbReference type="AlphaFoldDB" id="A0A9P5Q1C0"/>
<proteinExistence type="predicted"/>
<gene>
    <name evidence="2" type="ORF">BDP27DRAFT_1361219</name>
</gene>
<dbReference type="EMBL" id="JADNRY010000026">
    <property type="protein sequence ID" value="KAF9072155.1"/>
    <property type="molecule type" value="Genomic_DNA"/>
</dbReference>
<feature type="domain" description="Bacteriophage T5 Orf172 DNA-binding" evidence="1">
    <location>
        <begin position="145"/>
        <end position="203"/>
    </location>
</feature>
<protein>
    <recommendedName>
        <fullName evidence="1">Bacteriophage T5 Orf172 DNA-binding domain-containing protein</fullName>
    </recommendedName>
</protein>
<comment type="caution">
    <text evidence="2">The sequence shown here is derived from an EMBL/GenBank/DDBJ whole genome shotgun (WGS) entry which is preliminary data.</text>
</comment>
<evidence type="ECO:0000313" key="2">
    <source>
        <dbReference type="EMBL" id="KAF9072155.1"/>
    </source>
</evidence>
<reference evidence="2" key="1">
    <citation type="submission" date="2020-11" db="EMBL/GenBank/DDBJ databases">
        <authorList>
            <consortium name="DOE Joint Genome Institute"/>
            <person name="Ahrendt S."/>
            <person name="Riley R."/>
            <person name="Andreopoulos W."/>
            <person name="Labutti K."/>
            <person name="Pangilinan J."/>
            <person name="Ruiz-Duenas F.J."/>
            <person name="Barrasa J.M."/>
            <person name="Sanchez-Garcia M."/>
            <person name="Camarero S."/>
            <person name="Miyauchi S."/>
            <person name="Serrano A."/>
            <person name="Linde D."/>
            <person name="Babiker R."/>
            <person name="Drula E."/>
            <person name="Ayuso-Fernandez I."/>
            <person name="Pacheco R."/>
            <person name="Padilla G."/>
            <person name="Ferreira P."/>
            <person name="Barriuso J."/>
            <person name="Kellner H."/>
            <person name="Castanera R."/>
            <person name="Alfaro M."/>
            <person name="Ramirez L."/>
            <person name="Pisabarro A.G."/>
            <person name="Kuo A."/>
            <person name="Tritt A."/>
            <person name="Lipzen A."/>
            <person name="He G."/>
            <person name="Yan M."/>
            <person name="Ng V."/>
            <person name="Cullen D."/>
            <person name="Martin F."/>
            <person name="Rosso M.-N."/>
            <person name="Henrissat B."/>
            <person name="Hibbett D."/>
            <person name="Martinez A.T."/>
            <person name="Grigoriev I.V."/>
        </authorList>
    </citation>
    <scope>NUCLEOTIDE SEQUENCE</scope>
    <source>
        <strain evidence="2">AH 40177</strain>
    </source>
</reference>